<dbReference type="InterPro" id="IPR042524">
    <property type="entry name" value="Presenilin_C"/>
</dbReference>
<dbReference type="PANTHER" id="PTHR10202:SF13">
    <property type="entry name" value="PRESENILIN HOMOLOG"/>
    <property type="match status" value="1"/>
</dbReference>
<keyword evidence="1" id="KW-1133">Transmembrane helix</keyword>
<keyword evidence="1" id="KW-0472">Membrane</keyword>
<feature type="transmembrane region" description="Helical" evidence="1">
    <location>
        <begin position="20"/>
        <end position="46"/>
    </location>
</feature>
<dbReference type="Proteomes" id="UP000283543">
    <property type="component" value="Unassembled WGS sequence"/>
</dbReference>
<feature type="non-terminal residue" evidence="3">
    <location>
        <position position="1"/>
    </location>
</feature>
<name>A0A397EYZ6_APHAT</name>
<feature type="transmembrane region" description="Helical" evidence="1">
    <location>
        <begin position="53"/>
        <end position="74"/>
    </location>
</feature>
<evidence type="ECO:0000313" key="5">
    <source>
        <dbReference type="Proteomes" id="UP000283543"/>
    </source>
</evidence>
<dbReference type="GO" id="GO:0006509">
    <property type="term" value="P:membrane protein ectodomain proteolysis"/>
    <property type="evidence" value="ECO:0007669"/>
    <property type="project" value="TreeGrafter"/>
</dbReference>
<reference evidence="4 5" key="1">
    <citation type="submission" date="2018-08" db="EMBL/GenBank/DDBJ databases">
        <title>Aphanomyces genome sequencing and annotation.</title>
        <authorList>
            <person name="Minardi D."/>
            <person name="Oidtmann B."/>
            <person name="Van Der Giezen M."/>
            <person name="Studholme D.J."/>
        </authorList>
    </citation>
    <scope>NUCLEOTIDE SEQUENCE [LARGE SCALE GENOMIC DNA]</scope>
    <source>
        <strain evidence="3 4">197901</strain>
        <strain evidence="2 5">Si</strain>
    </source>
</reference>
<protein>
    <recommendedName>
        <fullName evidence="6">Presenilin</fullName>
    </recommendedName>
</protein>
<accession>A0A397EYZ6</accession>
<dbReference type="Gene3D" id="1.10.472.100">
    <property type="entry name" value="Presenilin"/>
    <property type="match status" value="1"/>
</dbReference>
<dbReference type="AlphaFoldDB" id="A0A397EYZ6"/>
<evidence type="ECO:0000313" key="2">
    <source>
        <dbReference type="EMBL" id="RHY57721.1"/>
    </source>
</evidence>
<sequence>NTIKLGLGDFVFYSVLVSRAALFDVSAMFACLVSILMGLGSTLFLLSVYKKALPALPISILLGVAIYLWVRFVLVDFMDQQLVLL</sequence>
<keyword evidence="1" id="KW-0812">Transmembrane</keyword>
<organism evidence="3 4">
    <name type="scientific">Aphanomyces astaci</name>
    <name type="common">Crayfish plague agent</name>
    <dbReference type="NCBI Taxonomy" id="112090"/>
    <lineage>
        <taxon>Eukaryota</taxon>
        <taxon>Sar</taxon>
        <taxon>Stramenopiles</taxon>
        <taxon>Oomycota</taxon>
        <taxon>Saprolegniomycetes</taxon>
        <taxon>Saprolegniales</taxon>
        <taxon>Verrucalvaceae</taxon>
        <taxon>Aphanomyces</taxon>
    </lineage>
</organism>
<dbReference type="Pfam" id="PF01080">
    <property type="entry name" value="Presenilin"/>
    <property type="match status" value="1"/>
</dbReference>
<dbReference type="EMBL" id="QUTB01005089">
    <property type="protein sequence ID" value="RHY57721.1"/>
    <property type="molecule type" value="Genomic_DNA"/>
</dbReference>
<dbReference type="Proteomes" id="UP000266196">
    <property type="component" value="Unassembled WGS sequence"/>
</dbReference>
<dbReference type="PANTHER" id="PTHR10202">
    <property type="entry name" value="PRESENILIN"/>
    <property type="match status" value="1"/>
</dbReference>
<evidence type="ECO:0000313" key="3">
    <source>
        <dbReference type="EMBL" id="RHZ04668.1"/>
    </source>
</evidence>
<proteinExistence type="predicted"/>
<comment type="caution">
    <text evidence="3">The sequence shown here is derived from an EMBL/GenBank/DDBJ whole genome shotgun (WGS) entry which is preliminary data.</text>
</comment>
<dbReference type="GO" id="GO:0016485">
    <property type="term" value="P:protein processing"/>
    <property type="evidence" value="ECO:0007669"/>
    <property type="project" value="InterPro"/>
</dbReference>
<evidence type="ECO:0000256" key="1">
    <source>
        <dbReference type="SAM" id="Phobius"/>
    </source>
</evidence>
<dbReference type="GO" id="GO:0070765">
    <property type="term" value="C:gamma-secretase complex"/>
    <property type="evidence" value="ECO:0007669"/>
    <property type="project" value="TreeGrafter"/>
</dbReference>
<evidence type="ECO:0000313" key="4">
    <source>
        <dbReference type="Proteomes" id="UP000266196"/>
    </source>
</evidence>
<dbReference type="VEuPathDB" id="FungiDB:H257_00161"/>
<dbReference type="InterPro" id="IPR001108">
    <property type="entry name" value="Peptidase_A22A"/>
</dbReference>
<dbReference type="GO" id="GO:0042500">
    <property type="term" value="F:aspartic endopeptidase activity, intramembrane cleaving"/>
    <property type="evidence" value="ECO:0007669"/>
    <property type="project" value="InterPro"/>
</dbReference>
<dbReference type="EMBL" id="QUTE01013372">
    <property type="protein sequence ID" value="RHZ04668.1"/>
    <property type="molecule type" value="Genomic_DNA"/>
</dbReference>
<evidence type="ECO:0008006" key="6">
    <source>
        <dbReference type="Google" id="ProtNLM"/>
    </source>
</evidence>
<gene>
    <name evidence="3" type="ORF">DYB31_012680</name>
    <name evidence="2" type="ORF">DYB34_013257</name>
</gene>